<feature type="transmembrane region" description="Helical" evidence="1">
    <location>
        <begin position="23"/>
        <end position="42"/>
    </location>
</feature>
<name>X0Y5H7_9ZZZZ</name>
<evidence type="ECO:0000256" key="1">
    <source>
        <dbReference type="SAM" id="Phobius"/>
    </source>
</evidence>
<evidence type="ECO:0000313" key="2">
    <source>
        <dbReference type="EMBL" id="GAG51015.1"/>
    </source>
</evidence>
<dbReference type="AlphaFoldDB" id="X0Y5H7"/>
<dbReference type="EMBL" id="BARS01056028">
    <property type="protein sequence ID" value="GAG51015.1"/>
    <property type="molecule type" value="Genomic_DNA"/>
</dbReference>
<sequence>KLVDWPPEEDMRHRYHDLYDWCMQHRVLTVLIALFLLTLLIYNL</sequence>
<accession>X0Y5H7</accession>
<feature type="non-terminal residue" evidence="2">
    <location>
        <position position="1"/>
    </location>
</feature>
<protein>
    <submittedName>
        <fullName evidence="2">Uncharacterized protein</fullName>
    </submittedName>
</protein>
<comment type="caution">
    <text evidence="2">The sequence shown here is derived from an EMBL/GenBank/DDBJ whole genome shotgun (WGS) entry which is preliminary data.</text>
</comment>
<keyword evidence="1" id="KW-1133">Transmembrane helix</keyword>
<reference evidence="2" key="1">
    <citation type="journal article" date="2014" name="Front. Microbiol.">
        <title>High frequency of phylogenetically diverse reductive dehalogenase-homologous genes in deep subseafloor sedimentary metagenomes.</title>
        <authorList>
            <person name="Kawai M."/>
            <person name="Futagami T."/>
            <person name="Toyoda A."/>
            <person name="Takaki Y."/>
            <person name="Nishi S."/>
            <person name="Hori S."/>
            <person name="Arai W."/>
            <person name="Tsubouchi T."/>
            <person name="Morono Y."/>
            <person name="Uchiyama I."/>
            <person name="Ito T."/>
            <person name="Fujiyama A."/>
            <person name="Inagaki F."/>
            <person name="Takami H."/>
        </authorList>
    </citation>
    <scope>NUCLEOTIDE SEQUENCE</scope>
    <source>
        <strain evidence="2">Expedition CK06-06</strain>
    </source>
</reference>
<keyword evidence="1" id="KW-0812">Transmembrane</keyword>
<gene>
    <name evidence="2" type="ORF">S01H1_82618</name>
</gene>
<organism evidence="2">
    <name type="scientific">marine sediment metagenome</name>
    <dbReference type="NCBI Taxonomy" id="412755"/>
    <lineage>
        <taxon>unclassified sequences</taxon>
        <taxon>metagenomes</taxon>
        <taxon>ecological metagenomes</taxon>
    </lineage>
</organism>
<proteinExistence type="predicted"/>
<keyword evidence="1" id="KW-0472">Membrane</keyword>